<accession>A0A6J1PS32</accession>
<evidence type="ECO:0000313" key="2">
    <source>
        <dbReference type="RefSeq" id="XP_024872123.1"/>
    </source>
</evidence>
<gene>
    <name evidence="2" type="primary">LOC112454778</name>
</gene>
<dbReference type="GeneID" id="112454778"/>
<dbReference type="RefSeq" id="XP_024872123.1">
    <property type="nucleotide sequence ID" value="XM_025016355.1"/>
</dbReference>
<dbReference type="Proteomes" id="UP000504618">
    <property type="component" value="Unplaced"/>
</dbReference>
<dbReference type="OrthoDB" id="8186615at2759"/>
<name>A0A6J1PS32_9HYME</name>
<protein>
    <submittedName>
        <fullName evidence="2">Uncharacterized protein LOC112454778 isoform X1</fullName>
    </submittedName>
</protein>
<reference evidence="2" key="1">
    <citation type="submission" date="2025-08" db="UniProtKB">
        <authorList>
            <consortium name="RefSeq"/>
        </authorList>
    </citation>
    <scope>IDENTIFICATION</scope>
    <source>
        <tissue evidence="2">Whole body</tissue>
    </source>
</reference>
<evidence type="ECO:0000313" key="1">
    <source>
        <dbReference type="Proteomes" id="UP000504618"/>
    </source>
</evidence>
<keyword evidence="1" id="KW-1185">Reference proteome</keyword>
<proteinExistence type="predicted"/>
<organism evidence="1 2">
    <name type="scientific">Temnothorax curvispinosus</name>
    <dbReference type="NCBI Taxonomy" id="300111"/>
    <lineage>
        <taxon>Eukaryota</taxon>
        <taxon>Metazoa</taxon>
        <taxon>Ecdysozoa</taxon>
        <taxon>Arthropoda</taxon>
        <taxon>Hexapoda</taxon>
        <taxon>Insecta</taxon>
        <taxon>Pterygota</taxon>
        <taxon>Neoptera</taxon>
        <taxon>Endopterygota</taxon>
        <taxon>Hymenoptera</taxon>
        <taxon>Apocrita</taxon>
        <taxon>Aculeata</taxon>
        <taxon>Formicoidea</taxon>
        <taxon>Formicidae</taxon>
        <taxon>Myrmicinae</taxon>
        <taxon>Temnothorax</taxon>
    </lineage>
</organism>
<dbReference type="AlphaFoldDB" id="A0A6J1PS32"/>
<sequence>MEKNDGNDGKPKEEGLPFGDKENTIMILNALFRHGCQDLPFNVIPGMSMKEYHSKMESALELTETAVKNKPSIVDWLRSGLFEEDECNVPLALLFIALYEQRPSPEDDREDVECNFRELYQFLHKVTTNQPVPHLSRNSANVLYKLLSELMEEVWPNMQPSLLNFLSETHIYSRSAVRRTYSGKRMRR</sequence>